<feature type="binding site" evidence="10">
    <location>
        <position position="247"/>
    </location>
    <ligand>
        <name>Zn(2+)</name>
        <dbReference type="ChEBI" id="CHEBI:29105"/>
    </ligand>
</feature>
<dbReference type="PROSITE" id="PS51721">
    <property type="entry name" value="G_CP"/>
    <property type="match status" value="1"/>
</dbReference>
<dbReference type="AlphaFoldDB" id="A0A1M6KHJ6"/>
<dbReference type="GO" id="GO:0042274">
    <property type="term" value="P:ribosomal small subunit biogenesis"/>
    <property type="evidence" value="ECO:0007669"/>
    <property type="project" value="UniProtKB-UniRule"/>
</dbReference>
<feature type="binding site" evidence="10">
    <location>
        <begin position="165"/>
        <end position="173"/>
    </location>
    <ligand>
        <name>GTP</name>
        <dbReference type="ChEBI" id="CHEBI:37565"/>
    </ligand>
</feature>
<evidence type="ECO:0000256" key="1">
    <source>
        <dbReference type="ARBA" id="ARBA00022490"/>
    </source>
</evidence>
<evidence type="ECO:0000313" key="14">
    <source>
        <dbReference type="Proteomes" id="UP000242497"/>
    </source>
</evidence>
<evidence type="ECO:0000256" key="2">
    <source>
        <dbReference type="ARBA" id="ARBA00022517"/>
    </source>
</evidence>
<keyword evidence="1 10" id="KW-0963">Cytoplasm</keyword>
<dbReference type="HAMAP" id="MF_01820">
    <property type="entry name" value="GTPase_RsgA"/>
    <property type="match status" value="1"/>
</dbReference>
<reference evidence="14" key="1">
    <citation type="submission" date="2016-11" db="EMBL/GenBank/DDBJ databases">
        <authorList>
            <person name="Varghese N."/>
            <person name="Submissions S."/>
        </authorList>
    </citation>
    <scope>NUCLEOTIDE SEQUENCE [LARGE SCALE GENOMIC DNA]</scope>
    <source>
        <strain evidence="14">DSM 15518</strain>
    </source>
</reference>
<dbReference type="InterPro" id="IPR031944">
    <property type="entry name" value="RsgA_N"/>
</dbReference>
<dbReference type="GO" id="GO:0005737">
    <property type="term" value="C:cytoplasm"/>
    <property type="evidence" value="ECO:0007669"/>
    <property type="project" value="UniProtKB-SubCell"/>
</dbReference>
<comment type="function">
    <text evidence="10">One of several proteins that assist in the late maturation steps of the functional core of the 30S ribosomal subunit. Helps release RbfA from mature subunits. May play a role in the assembly of ribosomal proteins into the subunit. Circularly permuted GTPase that catalyzes slow GTP hydrolysis, GTPase activity is stimulated by the 30S ribosomal subunit.</text>
</comment>
<gene>
    <name evidence="10" type="primary">rsgA</name>
    <name evidence="13" type="ORF">SAMN02744037_00382</name>
</gene>
<dbReference type="Pfam" id="PF03193">
    <property type="entry name" value="RsgA_GTPase"/>
    <property type="match status" value="1"/>
</dbReference>
<dbReference type="Gene3D" id="2.40.50.140">
    <property type="entry name" value="Nucleic acid-binding proteins"/>
    <property type="match status" value="1"/>
</dbReference>
<feature type="binding site" evidence="10">
    <location>
        <position position="253"/>
    </location>
    <ligand>
        <name>Zn(2+)</name>
        <dbReference type="ChEBI" id="CHEBI:29105"/>
    </ligand>
</feature>
<dbReference type="InterPro" id="IPR004881">
    <property type="entry name" value="Ribosome_biogen_GTPase_RsgA"/>
</dbReference>
<dbReference type="GO" id="GO:0046872">
    <property type="term" value="F:metal ion binding"/>
    <property type="evidence" value="ECO:0007669"/>
    <property type="project" value="UniProtKB-KW"/>
</dbReference>
<dbReference type="Gene3D" id="1.10.40.50">
    <property type="entry name" value="Probable gtpase engc, domain 3"/>
    <property type="match status" value="1"/>
</dbReference>
<evidence type="ECO:0000256" key="6">
    <source>
        <dbReference type="ARBA" id="ARBA00022801"/>
    </source>
</evidence>
<dbReference type="EC" id="3.6.1.-" evidence="10"/>
<dbReference type="PANTHER" id="PTHR32120:SF11">
    <property type="entry name" value="SMALL RIBOSOMAL SUBUNIT BIOGENESIS GTPASE RSGA 1, MITOCHONDRIAL-RELATED"/>
    <property type="match status" value="1"/>
</dbReference>
<evidence type="ECO:0000256" key="9">
    <source>
        <dbReference type="ARBA" id="ARBA00023134"/>
    </source>
</evidence>
<dbReference type="Proteomes" id="UP000242497">
    <property type="component" value="Unassembled WGS sequence"/>
</dbReference>
<organism evidence="13 14">
    <name type="scientific">Tepidibacter formicigenes DSM 15518</name>
    <dbReference type="NCBI Taxonomy" id="1123349"/>
    <lineage>
        <taxon>Bacteria</taxon>
        <taxon>Bacillati</taxon>
        <taxon>Bacillota</taxon>
        <taxon>Clostridia</taxon>
        <taxon>Peptostreptococcales</taxon>
        <taxon>Peptostreptococcaceae</taxon>
        <taxon>Tepidibacter</taxon>
    </lineage>
</organism>
<evidence type="ECO:0000256" key="10">
    <source>
        <dbReference type="HAMAP-Rule" id="MF_01820"/>
    </source>
</evidence>
<comment type="subunit">
    <text evidence="10">Monomer. Associates with 30S ribosomal subunit, binds 16S rRNA.</text>
</comment>
<comment type="subcellular location">
    <subcellularLocation>
        <location evidence="10">Cytoplasm</location>
    </subcellularLocation>
</comment>
<dbReference type="Gene3D" id="3.40.50.300">
    <property type="entry name" value="P-loop containing nucleotide triphosphate hydrolases"/>
    <property type="match status" value="1"/>
</dbReference>
<evidence type="ECO:0000259" key="11">
    <source>
        <dbReference type="PROSITE" id="PS50936"/>
    </source>
</evidence>
<dbReference type="Pfam" id="PF16745">
    <property type="entry name" value="RsgA_N"/>
    <property type="match status" value="1"/>
</dbReference>
<dbReference type="CDD" id="cd04466">
    <property type="entry name" value="S1_YloQ_GTPase"/>
    <property type="match status" value="1"/>
</dbReference>
<dbReference type="GO" id="GO:0019843">
    <property type="term" value="F:rRNA binding"/>
    <property type="evidence" value="ECO:0007669"/>
    <property type="project" value="UniProtKB-KW"/>
</dbReference>
<evidence type="ECO:0000256" key="8">
    <source>
        <dbReference type="ARBA" id="ARBA00022884"/>
    </source>
</evidence>
<feature type="domain" description="EngC GTPase" evidence="11">
    <location>
        <begin position="74"/>
        <end position="221"/>
    </location>
</feature>
<dbReference type="STRING" id="1123349.SAMN02744037_00382"/>
<dbReference type="OrthoDB" id="9809485at2"/>
<proteinExistence type="inferred from homology"/>
<dbReference type="SUPFAM" id="SSF52540">
    <property type="entry name" value="P-loop containing nucleoside triphosphate hydrolases"/>
    <property type="match status" value="1"/>
</dbReference>
<dbReference type="PROSITE" id="PS50936">
    <property type="entry name" value="ENGC_GTPASE"/>
    <property type="match status" value="1"/>
</dbReference>
<feature type="binding site" evidence="10">
    <location>
        <position position="255"/>
    </location>
    <ligand>
        <name>Zn(2+)</name>
        <dbReference type="ChEBI" id="CHEBI:29105"/>
    </ligand>
</feature>
<evidence type="ECO:0000256" key="3">
    <source>
        <dbReference type="ARBA" id="ARBA00022723"/>
    </source>
</evidence>
<keyword evidence="14" id="KW-1185">Reference proteome</keyword>
<dbReference type="SUPFAM" id="SSF50249">
    <property type="entry name" value="Nucleic acid-binding proteins"/>
    <property type="match status" value="1"/>
</dbReference>
<keyword evidence="3 10" id="KW-0479">Metal-binding</keyword>
<keyword evidence="8 10" id="KW-0694">RNA-binding</keyword>
<dbReference type="InterPro" id="IPR010914">
    <property type="entry name" value="RsgA_GTPase_dom"/>
</dbReference>
<keyword evidence="7 10" id="KW-0862">Zinc</keyword>
<dbReference type="NCBIfam" id="TIGR00157">
    <property type="entry name" value="ribosome small subunit-dependent GTPase A"/>
    <property type="match status" value="1"/>
</dbReference>
<keyword evidence="2 10" id="KW-0690">Ribosome biogenesis</keyword>
<name>A0A1M6KHJ6_9FIRM</name>
<sequence length="294" mass="33633">MLKGRILKGIGGFYYVDTDEGIFECKARGIFRKKRITPLVGDLVRINIIKEDEKKGVIEKIEKRSSELIRPPIANITKAIIVFSIKNPNPHLSLLDRFIVLAEKEGLEIVIAISKIDLDEDNDFEKIKCIYEKAGYKVIPISIKKDINIEKIKEELNDNTVVFAGPSGVGKSSLLNSIDSNLKLETGSVSEKIKRGKHTTRHAELLKLDFGGMVADTPGFSSLNLDDIEEQELKDYFIEFENYSNDCKFYRNCLHENEPNCGVKDALEKDKISKERYKSYLQLLKEIRKNNRRY</sequence>
<dbReference type="CDD" id="cd01854">
    <property type="entry name" value="YjeQ_EngC"/>
    <property type="match status" value="1"/>
</dbReference>
<feature type="binding site" evidence="10">
    <location>
        <begin position="114"/>
        <end position="117"/>
    </location>
    <ligand>
        <name>GTP</name>
        <dbReference type="ChEBI" id="CHEBI:37565"/>
    </ligand>
</feature>
<dbReference type="PANTHER" id="PTHR32120">
    <property type="entry name" value="SMALL RIBOSOMAL SUBUNIT BIOGENESIS GTPASE RSGA"/>
    <property type="match status" value="1"/>
</dbReference>
<dbReference type="InterPro" id="IPR012340">
    <property type="entry name" value="NA-bd_OB-fold"/>
</dbReference>
<keyword evidence="6 10" id="KW-0378">Hydrolase</keyword>
<keyword evidence="9 10" id="KW-0342">GTP-binding</keyword>
<evidence type="ECO:0000256" key="7">
    <source>
        <dbReference type="ARBA" id="ARBA00022833"/>
    </source>
</evidence>
<dbReference type="InterPro" id="IPR027417">
    <property type="entry name" value="P-loop_NTPase"/>
</dbReference>
<accession>A0A1M6KHJ6</accession>
<feature type="domain" description="CP-type G" evidence="12">
    <location>
        <begin position="65"/>
        <end position="223"/>
    </location>
</feature>
<evidence type="ECO:0000313" key="13">
    <source>
        <dbReference type="EMBL" id="SHJ58409.1"/>
    </source>
</evidence>
<feature type="binding site" evidence="10">
    <location>
        <position position="261"/>
    </location>
    <ligand>
        <name>Zn(2+)</name>
        <dbReference type="ChEBI" id="CHEBI:29105"/>
    </ligand>
</feature>
<evidence type="ECO:0000259" key="12">
    <source>
        <dbReference type="PROSITE" id="PS51721"/>
    </source>
</evidence>
<dbReference type="GO" id="GO:0005525">
    <property type="term" value="F:GTP binding"/>
    <property type="evidence" value="ECO:0007669"/>
    <property type="project" value="UniProtKB-UniRule"/>
</dbReference>
<protein>
    <recommendedName>
        <fullName evidence="10">Small ribosomal subunit biogenesis GTPase RsgA</fullName>
        <ecNumber evidence="10">3.6.1.-</ecNumber>
    </recommendedName>
</protein>
<keyword evidence="5 10" id="KW-0547">Nucleotide-binding</keyword>
<evidence type="ECO:0000256" key="5">
    <source>
        <dbReference type="ARBA" id="ARBA00022741"/>
    </source>
</evidence>
<dbReference type="InterPro" id="IPR030378">
    <property type="entry name" value="G_CP_dom"/>
</dbReference>
<dbReference type="GO" id="GO:0003924">
    <property type="term" value="F:GTPase activity"/>
    <property type="evidence" value="ECO:0007669"/>
    <property type="project" value="UniProtKB-UniRule"/>
</dbReference>
<comment type="cofactor">
    <cofactor evidence="10">
        <name>Zn(2+)</name>
        <dbReference type="ChEBI" id="CHEBI:29105"/>
    </cofactor>
    <text evidence="10">Binds 1 zinc ion per subunit.</text>
</comment>
<evidence type="ECO:0000256" key="4">
    <source>
        <dbReference type="ARBA" id="ARBA00022730"/>
    </source>
</evidence>
<dbReference type="EMBL" id="FRAE01000007">
    <property type="protein sequence ID" value="SHJ58409.1"/>
    <property type="molecule type" value="Genomic_DNA"/>
</dbReference>
<keyword evidence="4 10" id="KW-0699">rRNA-binding</keyword>
<dbReference type="RefSeq" id="WP_072886739.1">
    <property type="nucleotide sequence ID" value="NZ_FRAE01000007.1"/>
</dbReference>
<comment type="similarity">
    <text evidence="10">Belongs to the TRAFAC class YlqF/YawG GTPase family. RsgA subfamily.</text>
</comment>